<keyword evidence="9" id="KW-0223">Dioxygenase</keyword>
<dbReference type="AlphaFoldDB" id="A0A1G6LSS0"/>
<protein>
    <submittedName>
        <fullName evidence="9">Phthalate 4,5-dioxygenase reductase subunit</fullName>
    </submittedName>
</protein>
<dbReference type="Pfam" id="PF00111">
    <property type="entry name" value="Fer2"/>
    <property type="match status" value="1"/>
</dbReference>
<accession>A0A1G6LSS0</accession>
<dbReference type="PROSITE" id="PS51085">
    <property type="entry name" value="2FE2S_FER_2"/>
    <property type="match status" value="1"/>
</dbReference>
<feature type="domain" description="2Fe-2S ferredoxin-type" evidence="7">
    <location>
        <begin position="239"/>
        <end position="322"/>
    </location>
</feature>
<dbReference type="PANTHER" id="PTHR47354">
    <property type="entry name" value="NADH OXIDOREDUCTASE HCR"/>
    <property type="match status" value="1"/>
</dbReference>
<evidence type="ECO:0000313" key="10">
    <source>
        <dbReference type="Proteomes" id="UP000198908"/>
    </source>
</evidence>
<dbReference type="PRINTS" id="PR00409">
    <property type="entry name" value="PHDIOXRDTASE"/>
</dbReference>
<keyword evidence="6" id="KW-0411">Iron-sulfur</keyword>
<evidence type="ECO:0000313" key="9">
    <source>
        <dbReference type="EMBL" id="SDC46154.1"/>
    </source>
</evidence>
<keyword evidence="10" id="KW-1185">Reference proteome</keyword>
<dbReference type="InterPro" id="IPR050415">
    <property type="entry name" value="MRET"/>
</dbReference>
<dbReference type="GO" id="GO:0051213">
    <property type="term" value="F:dioxygenase activity"/>
    <property type="evidence" value="ECO:0007669"/>
    <property type="project" value="UniProtKB-KW"/>
</dbReference>
<dbReference type="STRING" id="416944.SAMN05421548_10727"/>
<evidence type="ECO:0000256" key="6">
    <source>
        <dbReference type="ARBA" id="ARBA00023014"/>
    </source>
</evidence>
<name>A0A1G6LSS0_9BURK</name>
<dbReference type="GO" id="GO:0046872">
    <property type="term" value="F:metal ion binding"/>
    <property type="evidence" value="ECO:0007669"/>
    <property type="project" value="UniProtKB-KW"/>
</dbReference>
<dbReference type="Proteomes" id="UP000198908">
    <property type="component" value="Unassembled WGS sequence"/>
</dbReference>
<evidence type="ECO:0000259" key="7">
    <source>
        <dbReference type="PROSITE" id="PS51085"/>
    </source>
</evidence>
<dbReference type="InterPro" id="IPR006058">
    <property type="entry name" value="2Fe2S_fd_BS"/>
</dbReference>
<keyword evidence="3" id="KW-0479">Metal-binding</keyword>
<organism evidence="9 10">
    <name type="scientific">Paraburkholderia lycopersici</name>
    <dbReference type="NCBI Taxonomy" id="416944"/>
    <lineage>
        <taxon>Bacteria</taxon>
        <taxon>Pseudomonadati</taxon>
        <taxon>Pseudomonadota</taxon>
        <taxon>Betaproteobacteria</taxon>
        <taxon>Burkholderiales</taxon>
        <taxon>Burkholderiaceae</taxon>
        <taxon>Paraburkholderia</taxon>
    </lineage>
</organism>
<keyword evidence="5" id="KW-0408">Iron</keyword>
<dbReference type="SUPFAM" id="SSF63380">
    <property type="entry name" value="Riboflavin synthase domain-like"/>
    <property type="match status" value="1"/>
</dbReference>
<keyword evidence="2" id="KW-0001">2Fe-2S</keyword>
<dbReference type="SUPFAM" id="SSF54292">
    <property type="entry name" value="2Fe-2S ferredoxin-like"/>
    <property type="match status" value="1"/>
</dbReference>
<dbReference type="InterPro" id="IPR012675">
    <property type="entry name" value="Beta-grasp_dom_sf"/>
</dbReference>
<dbReference type="PROSITE" id="PS00197">
    <property type="entry name" value="2FE2S_FER_1"/>
    <property type="match status" value="1"/>
</dbReference>
<dbReference type="RefSeq" id="WP_091996551.1">
    <property type="nucleotide sequence ID" value="NZ_FMYQ01000007.1"/>
</dbReference>
<feature type="domain" description="FAD-binding FR-type" evidence="8">
    <location>
        <begin position="7"/>
        <end position="109"/>
    </location>
</feature>
<evidence type="ECO:0000256" key="3">
    <source>
        <dbReference type="ARBA" id="ARBA00022723"/>
    </source>
</evidence>
<sequence>MAPPQEDGFLRLKISNKEKIARDIWCFELTDPQGAPLPPFDAGANLTVVTPNGSRRSYSLCNDSQERNRYVIAVKRDSSGRGGSMSFIDDTAVGDDVDVSLPRNEFPLDERAKSFILVAGGIGITPMLSMARQLRAEGLRTFKLYYLARDPEGTAFFDELGSDAWHPDVKIHHDYGDPSKAFDFWPVFEKSKPAQHVYCCGPQALMDTVRDMTGHWPSGTVHFESFGAGHANARENTPFTVRLSRSGTSFDIPADRSILEVLRDANVRVPSSCESGTCGSCKTALCSGEADHRDLVLRDDEKETQIMVCVSRARSAELVLDL</sequence>
<dbReference type="CDD" id="cd06185">
    <property type="entry name" value="PDR_like"/>
    <property type="match status" value="1"/>
</dbReference>
<dbReference type="SUPFAM" id="SSF52343">
    <property type="entry name" value="Ferredoxin reductase-like, C-terminal NADP-linked domain"/>
    <property type="match status" value="1"/>
</dbReference>
<dbReference type="EMBL" id="FMYQ01000007">
    <property type="protein sequence ID" value="SDC46154.1"/>
    <property type="molecule type" value="Genomic_DNA"/>
</dbReference>
<dbReference type="InterPro" id="IPR017938">
    <property type="entry name" value="Riboflavin_synthase-like_b-brl"/>
</dbReference>
<evidence type="ECO:0000256" key="1">
    <source>
        <dbReference type="ARBA" id="ARBA00022630"/>
    </source>
</evidence>
<proteinExistence type="predicted"/>
<dbReference type="Gene3D" id="2.40.30.10">
    <property type="entry name" value="Translation factors"/>
    <property type="match status" value="1"/>
</dbReference>
<dbReference type="GO" id="GO:0051537">
    <property type="term" value="F:2 iron, 2 sulfur cluster binding"/>
    <property type="evidence" value="ECO:0007669"/>
    <property type="project" value="UniProtKB-KW"/>
</dbReference>
<dbReference type="PROSITE" id="PS51384">
    <property type="entry name" value="FAD_FR"/>
    <property type="match status" value="1"/>
</dbReference>
<dbReference type="InterPro" id="IPR017927">
    <property type="entry name" value="FAD-bd_FR_type"/>
</dbReference>
<dbReference type="Gene3D" id="3.10.20.30">
    <property type="match status" value="1"/>
</dbReference>
<dbReference type="PANTHER" id="PTHR47354:SF1">
    <property type="entry name" value="CARNITINE MONOOXYGENASE REDUCTASE SUBUNIT"/>
    <property type="match status" value="1"/>
</dbReference>
<dbReference type="CDD" id="cd00207">
    <property type="entry name" value="fer2"/>
    <property type="match status" value="1"/>
</dbReference>
<evidence type="ECO:0000259" key="8">
    <source>
        <dbReference type="PROSITE" id="PS51384"/>
    </source>
</evidence>
<dbReference type="OrthoDB" id="544091at2"/>
<dbReference type="InterPro" id="IPR036010">
    <property type="entry name" value="2Fe-2S_ferredoxin-like_sf"/>
</dbReference>
<dbReference type="InterPro" id="IPR001041">
    <property type="entry name" value="2Fe-2S_ferredoxin-type"/>
</dbReference>
<gene>
    <name evidence="9" type="ORF">SAMN05421548_10727</name>
</gene>
<reference evidence="10" key="1">
    <citation type="submission" date="2016-09" db="EMBL/GenBank/DDBJ databases">
        <authorList>
            <person name="Varghese N."/>
            <person name="Submissions S."/>
        </authorList>
    </citation>
    <scope>NUCLEOTIDE SEQUENCE [LARGE SCALE GENOMIC DNA]</scope>
    <source>
        <strain evidence="10">TNe-862</strain>
    </source>
</reference>
<evidence type="ECO:0000256" key="4">
    <source>
        <dbReference type="ARBA" id="ARBA00023002"/>
    </source>
</evidence>
<dbReference type="Gene3D" id="3.40.50.80">
    <property type="entry name" value="Nucleotide-binding domain of ferredoxin-NADP reductase (FNR) module"/>
    <property type="match status" value="1"/>
</dbReference>
<dbReference type="InterPro" id="IPR039261">
    <property type="entry name" value="FNR_nucleotide-bd"/>
</dbReference>
<evidence type="ECO:0000256" key="5">
    <source>
        <dbReference type="ARBA" id="ARBA00023004"/>
    </source>
</evidence>
<keyword evidence="4" id="KW-0560">Oxidoreductase</keyword>
<keyword evidence="1" id="KW-0285">Flavoprotein</keyword>
<evidence type="ECO:0000256" key="2">
    <source>
        <dbReference type="ARBA" id="ARBA00022714"/>
    </source>
</evidence>